<comment type="caution">
    <text evidence="1">The sequence shown here is derived from an EMBL/GenBank/DDBJ whole genome shotgun (WGS) entry which is preliminary data.</text>
</comment>
<protein>
    <submittedName>
        <fullName evidence="1">Uncharacterized protein</fullName>
    </submittedName>
</protein>
<reference evidence="1" key="1">
    <citation type="journal article" date="2022" name="bioRxiv">
        <title>Population genetic analysis of Ophidiomyces ophidiicola, the causative agent of snake fungal disease, indicates recent introductions to the USA.</title>
        <authorList>
            <person name="Ladner J.T."/>
            <person name="Palmer J.M."/>
            <person name="Ettinger C.L."/>
            <person name="Stajich J.E."/>
            <person name="Farrell T.M."/>
            <person name="Glorioso B.M."/>
            <person name="Lawson B."/>
            <person name="Price S.J."/>
            <person name="Stengle A.G."/>
            <person name="Grear D.A."/>
            <person name="Lorch J.M."/>
        </authorList>
    </citation>
    <scope>NUCLEOTIDE SEQUENCE</scope>
    <source>
        <strain evidence="1">NWHC 24266-5</strain>
    </source>
</reference>
<organism evidence="1">
    <name type="scientific">Ophidiomyces ophidiicola</name>
    <dbReference type="NCBI Taxonomy" id="1387563"/>
    <lineage>
        <taxon>Eukaryota</taxon>
        <taxon>Fungi</taxon>
        <taxon>Dikarya</taxon>
        <taxon>Ascomycota</taxon>
        <taxon>Pezizomycotina</taxon>
        <taxon>Eurotiomycetes</taxon>
        <taxon>Eurotiomycetidae</taxon>
        <taxon>Onygenales</taxon>
        <taxon>Onygenaceae</taxon>
        <taxon>Ophidiomyces</taxon>
    </lineage>
</organism>
<proteinExistence type="predicted"/>
<name>A0ACB8V509_9EURO</name>
<gene>
    <name evidence="1" type="ORF">LOY88_000206</name>
</gene>
<dbReference type="EMBL" id="JALBCA010000003">
    <property type="protein sequence ID" value="KAI2393148.1"/>
    <property type="molecule type" value="Genomic_DNA"/>
</dbReference>
<accession>A0ACB8V509</accession>
<evidence type="ECO:0000313" key="1">
    <source>
        <dbReference type="EMBL" id="KAI2393148.1"/>
    </source>
</evidence>
<sequence>MGSPSPLNVFKGPNALDQYFDPDQNPPLPLVEIPDALNPLRQDGVRIFAKMLTALPAQNVKSLPALKMLLNEPGADKKSIVEASSGSTVLSLGIIARALWGHDDVTAYVTNKKHVDSLRLLRALYGGLAQQEPSDPKGIMNRLRKLAAQDSSVCYLGQYDNDHNWGSHYQWTGAQIFKQLPEINVFCATVGTGGCVSGTGVYLKSKKPSVKIIGVCNVFGDPTPGPRHFPGFESSQFPWRETIDHFETVASAQSFRSSMQLCRHGIIAGPSSGESLHGLLTYLQALKTEGCLSDLANPATGEISCVFVCADLPYPYMDTYFKKLGEDEFPAIYNQNLLACDLDPYDERWFLTPTQVAALLSYGNGDHLSAPFDQEPLPDTCKTVLSPETGTELSSSASTTNSYHNALSSGPSTAPSSPTLPPQVSTKHNTLTSDITVVDIRPTDAFACSHLPGSRNIPLPETEEDFYGKAEAVQRRWNELKQAFDGETWLWKVSIHEGQKYSGQYGMSDPPGPGPVLVVCTDGDSGRMAAAMLRAKGREAFCVEGGYGALAQHLAAK</sequence>